<feature type="binding site" evidence="17">
    <location>
        <position position="291"/>
    </location>
    <ligand>
        <name>(6S)-NADPHX</name>
        <dbReference type="ChEBI" id="CHEBI:64076"/>
    </ligand>
</feature>
<gene>
    <name evidence="17" type="primary">nnrD</name>
    <name evidence="18" type="synonym">nnrE</name>
    <name evidence="22" type="ORF">FHS92_001378</name>
</gene>
<feature type="binding site" evidence="17">
    <location>
        <position position="239"/>
    </location>
    <ligand>
        <name>(6S)-NADPHX</name>
        <dbReference type="ChEBI" id="CHEBI:64076"/>
    </ligand>
</feature>
<feature type="binding site" evidence="18">
    <location>
        <position position="115"/>
    </location>
    <ligand>
        <name>K(+)</name>
        <dbReference type="ChEBI" id="CHEBI:29103"/>
    </ligand>
</feature>
<evidence type="ECO:0000256" key="8">
    <source>
        <dbReference type="ARBA" id="ARBA00022857"/>
    </source>
</evidence>
<keyword evidence="9 18" id="KW-0630">Potassium</keyword>
<evidence type="ECO:0000256" key="9">
    <source>
        <dbReference type="ARBA" id="ARBA00022958"/>
    </source>
</evidence>
<protein>
    <recommendedName>
        <fullName evidence="19">Bifunctional NAD(P)H-hydrate repair enzyme</fullName>
    </recommendedName>
    <alternativeName>
        <fullName evidence="19">Nicotinamide nucleotide repair protein</fullName>
    </alternativeName>
    <domain>
        <recommendedName>
            <fullName evidence="19">ADP-dependent (S)-NAD(P)H-hydrate dehydratase</fullName>
            <ecNumber evidence="19">4.2.1.136</ecNumber>
        </recommendedName>
        <alternativeName>
            <fullName evidence="19">ADP-dependent NAD(P)HX dehydratase</fullName>
        </alternativeName>
    </domain>
    <domain>
        <recommendedName>
            <fullName evidence="19">NAD(P)H-hydrate epimerase</fullName>
            <ecNumber evidence="19">5.1.99.6</ecNumber>
        </recommendedName>
    </domain>
</protein>
<comment type="function">
    <text evidence="18">Catalyzes the epimerization of the S- and R-forms of NAD(P)HX, a damaged form of NAD(P)H that is a result of enzymatic or heat-dependent hydration. This is a prerequisite for the S-specific NAD(P)H-hydrate dehydratase to allow the repair of both epimers of NAD(P)HX.</text>
</comment>
<evidence type="ECO:0000256" key="12">
    <source>
        <dbReference type="ARBA" id="ARBA00023239"/>
    </source>
</evidence>
<dbReference type="GO" id="GO:0052855">
    <property type="term" value="F:ADP-dependent NAD(P)H-hydrate dehydratase activity"/>
    <property type="evidence" value="ECO:0007669"/>
    <property type="project" value="UniProtKB-UniRule"/>
</dbReference>
<keyword evidence="11 18" id="KW-0413">Isomerase</keyword>
<feature type="binding site" evidence="17">
    <location>
        <position position="401"/>
    </location>
    <ligand>
        <name>AMP</name>
        <dbReference type="ChEBI" id="CHEBI:456215"/>
    </ligand>
</feature>
<dbReference type="InterPro" id="IPR036652">
    <property type="entry name" value="YjeF_N_dom_sf"/>
</dbReference>
<dbReference type="SUPFAM" id="SSF64153">
    <property type="entry name" value="YjeF N-terminal domain-like"/>
    <property type="match status" value="1"/>
</dbReference>
<feature type="domain" description="YjeF C-terminal" evidence="20">
    <location>
        <begin position="206"/>
        <end position="456"/>
    </location>
</feature>
<dbReference type="GO" id="GO:0052856">
    <property type="term" value="F:NAD(P)HX epimerase activity"/>
    <property type="evidence" value="ECO:0007669"/>
    <property type="project" value="UniProtKB-UniRule"/>
</dbReference>
<evidence type="ECO:0000259" key="21">
    <source>
        <dbReference type="PROSITE" id="PS51385"/>
    </source>
</evidence>
<comment type="catalytic activity">
    <reaction evidence="16 17 19">
        <text>(6S)-NADPHX + ADP = AMP + phosphate + NADPH + H(+)</text>
        <dbReference type="Rhea" id="RHEA:32235"/>
        <dbReference type="ChEBI" id="CHEBI:15378"/>
        <dbReference type="ChEBI" id="CHEBI:43474"/>
        <dbReference type="ChEBI" id="CHEBI:57783"/>
        <dbReference type="ChEBI" id="CHEBI:64076"/>
        <dbReference type="ChEBI" id="CHEBI:456215"/>
        <dbReference type="ChEBI" id="CHEBI:456216"/>
        <dbReference type="EC" id="4.2.1.136"/>
    </reaction>
</comment>
<evidence type="ECO:0000256" key="19">
    <source>
        <dbReference type="PIRNR" id="PIRNR017184"/>
    </source>
</evidence>
<feature type="binding site" evidence="18">
    <location>
        <position position="59"/>
    </location>
    <ligand>
        <name>K(+)</name>
        <dbReference type="ChEBI" id="CHEBI:29103"/>
    </ligand>
</feature>
<dbReference type="HAMAP" id="MF_01965">
    <property type="entry name" value="NADHX_dehydratase"/>
    <property type="match status" value="1"/>
</dbReference>
<keyword evidence="5 18" id="KW-0479">Metal-binding</keyword>
<evidence type="ECO:0000256" key="2">
    <source>
        <dbReference type="ARBA" id="ARBA00000909"/>
    </source>
</evidence>
<dbReference type="EMBL" id="JACIJP010000002">
    <property type="protein sequence ID" value="MBB6123649.1"/>
    <property type="molecule type" value="Genomic_DNA"/>
</dbReference>
<dbReference type="PIRSF" id="PIRSF017184">
    <property type="entry name" value="Nnr"/>
    <property type="match status" value="1"/>
</dbReference>
<dbReference type="Gene3D" id="3.40.50.10260">
    <property type="entry name" value="YjeF N-terminal domain"/>
    <property type="match status" value="1"/>
</dbReference>
<dbReference type="AlphaFoldDB" id="A0A841IXH2"/>
<reference evidence="22 23" key="1">
    <citation type="submission" date="2020-08" db="EMBL/GenBank/DDBJ databases">
        <title>Genomic Encyclopedia of Type Strains, Phase IV (KMG-IV): sequencing the most valuable type-strain genomes for metagenomic binning, comparative biology and taxonomic classification.</title>
        <authorList>
            <person name="Goeker M."/>
        </authorList>
    </citation>
    <scope>NUCLEOTIDE SEQUENCE [LARGE SCALE GENOMIC DNA]</scope>
    <source>
        <strain evidence="22 23">DSM 102255</strain>
    </source>
</reference>
<evidence type="ECO:0000313" key="23">
    <source>
        <dbReference type="Proteomes" id="UP000552700"/>
    </source>
</evidence>
<evidence type="ECO:0000256" key="11">
    <source>
        <dbReference type="ARBA" id="ARBA00023235"/>
    </source>
</evidence>
<comment type="similarity">
    <text evidence="18">Belongs to the NnrE/AIBP family.</text>
</comment>
<dbReference type="NCBIfam" id="TIGR00196">
    <property type="entry name" value="yjeF_cterm"/>
    <property type="match status" value="1"/>
</dbReference>
<comment type="caution">
    <text evidence="22">The sequence shown here is derived from an EMBL/GenBank/DDBJ whole genome shotgun (WGS) entry which is preliminary data.</text>
</comment>
<dbReference type="PANTHER" id="PTHR12592">
    <property type="entry name" value="ATP-DEPENDENT (S)-NAD(P)H-HYDRATE DEHYDRATASE FAMILY MEMBER"/>
    <property type="match status" value="1"/>
</dbReference>
<proteinExistence type="inferred from homology"/>
<keyword evidence="13" id="KW-0511">Multifunctional enzyme</keyword>
<evidence type="ECO:0000256" key="13">
    <source>
        <dbReference type="ARBA" id="ARBA00023268"/>
    </source>
</evidence>
<evidence type="ECO:0000256" key="7">
    <source>
        <dbReference type="ARBA" id="ARBA00022840"/>
    </source>
</evidence>
<dbReference type="GO" id="GO:0016301">
    <property type="term" value="F:kinase activity"/>
    <property type="evidence" value="ECO:0007669"/>
    <property type="project" value="UniProtKB-KW"/>
</dbReference>
<evidence type="ECO:0000256" key="1">
    <source>
        <dbReference type="ARBA" id="ARBA00000013"/>
    </source>
</evidence>
<organism evidence="22 23">
    <name type="scientific">Sphingobium subterraneum</name>
    <dbReference type="NCBI Taxonomy" id="627688"/>
    <lineage>
        <taxon>Bacteria</taxon>
        <taxon>Pseudomonadati</taxon>
        <taxon>Pseudomonadota</taxon>
        <taxon>Alphaproteobacteria</taxon>
        <taxon>Sphingomonadales</taxon>
        <taxon>Sphingomonadaceae</taxon>
        <taxon>Sphingobium</taxon>
    </lineage>
</organism>
<dbReference type="PROSITE" id="PS51385">
    <property type="entry name" value="YJEF_N"/>
    <property type="match status" value="1"/>
</dbReference>
<keyword evidence="23" id="KW-1185">Reference proteome</keyword>
<evidence type="ECO:0000256" key="10">
    <source>
        <dbReference type="ARBA" id="ARBA00023027"/>
    </source>
</evidence>
<comment type="catalytic activity">
    <reaction evidence="1 18 19">
        <text>(6R)-NADHX = (6S)-NADHX</text>
        <dbReference type="Rhea" id="RHEA:32215"/>
        <dbReference type="ChEBI" id="CHEBI:64074"/>
        <dbReference type="ChEBI" id="CHEBI:64075"/>
        <dbReference type="EC" id="5.1.99.6"/>
    </reaction>
</comment>
<feature type="domain" description="YjeF N-terminal" evidence="21">
    <location>
        <begin position="12"/>
        <end position="205"/>
    </location>
</feature>
<sequence length="457" mass="46219">MTITAILTAAEMRAAEAAVFASGVPEYALMQRAGRAAAEFIWRAGGQRDTLVLCGPGNNGGDGYVIAAALRERGVAVRVAASAEPGTPSARQARADWSGPVEDIGTAAPARQLVDALFGTGLTRGLDPMLAGRLGELAVTAELAHTVDLPSGIATDSGAILSSVPVFDLCISLGAWKPAHVLRPAAQQWKRMVCADIGIESADAPVHRLAKPRLAPPDGNAHKYTRGLVAVVAGAMAGAGALAAEAAARAGAGYVTLIGAQAIVPTPHAIVRRRMKALNDTRIGCVLVGPGLGREGAAHETLRAALAHGHPAVVDADGLHGLAQAGFEVLPQRAILTPHAGEFAALFPDIEGSVIEQARAAARASGAVVVLKGSVSVAAASDGRACVSEGASPWLSTAGTGDVLAGLCAARLAVTGDPFAAATQALWLHREAARRAGPAFIADDLLPQIAPAIGACL</sequence>
<evidence type="ECO:0000313" key="22">
    <source>
        <dbReference type="EMBL" id="MBB6123649.1"/>
    </source>
</evidence>
<comment type="similarity">
    <text evidence="3 19">In the N-terminal section; belongs to the NnrE/AIBP family.</text>
</comment>
<dbReference type="GO" id="GO:0046872">
    <property type="term" value="F:metal ion binding"/>
    <property type="evidence" value="ECO:0007669"/>
    <property type="project" value="UniProtKB-UniRule"/>
</dbReference>
<evidence type="ECO:0000256" key="5">
    <source>
        <dbReference type="ARBA" id="ARBA00022723"/>
    </source>
</evidence>
<evidence type="ECO:0000256" key="14">
    <source>
        <dbReference type="ARBA" id="ARBA00025153"/>
    </source>
</evidence>
<feature type="binding site" evidence="18">
    <location>
        <position position="148"/>
    </location>
    <ligand>
        <name>(6S)-NADPHX</name>
        <dbReference type="ChEBI" id="CHEBI:64076"/>
    </ligand>
</feature>
<dbReference type="CDD" id="cd01171">
    <property type="entry name" value="YXKO-related"/>
    <property type="match status" value="1"/>
</dbReference>
<comment type="catalytic activity">
    <reaction evidence="15 17 19">
        <text>(6S)-NADHX + ADP = AMP + phosphate + NADH + H(+)</text>
        <dbReference type="Rhea" id="RHEA:32223"/>
        <dbReference type="ChEBI" id="CHEBI:15378"/>
        <dbReference type="ChEBI" id="CHEBI:43474"/>
        <dbReference type="ChEBI" id="CHEBI:57945"/>
        <dbReference type="ChEBI" id="CHEBI:64074"/>
        <dbReference type="ChEBI" id="CHEBI:456215"/>
        <dbReference type="ChEBI" id="CHEBI:456216"/>
        <dbReference type="EC" id="4.2.1.136"/>
    </reaction>
</comment>
<comment type="function">
    <text evidence="14 19">Bifunctional enzyme that catalyzes the epimerization of the S- and R-forms of NAD(P)HX and the dehydration of the S-form of NAD(P)HX at the expense of ADP, which is converted to AMP. This allows the repair of both epimers of NAD(P)HX, a damaged form of NAD(P)H that is a result of enzymatic or heat-dependent hydration.</text>
</comment>
<dbReference type="InterPro" id="IPR030677">
    <property type="entry name" value="Nnr"/>
</dbReference>
<dbReference type="Proteomes" id="UP000552700">
    <property type="component" value="Unassembled WGS sequence"/>
</dbReference>
<evidence type="ECO:0000256" key="16">
    <source>
        <dbReference type="ARBA" id="ARBA00049209"/>
    </source>
</evidence>
<dbReference type="InterPro" id="IPR004443">
    <property type="entry name" value="YjeF_N_dom"/>
</dbReference>
<evidence type="ECO:0000256" key="17">
    <source>
        <dbReference type="HAMAP-Rule" id="MF_01965"/>
    </source>
</evidence>
<dbReference type="GO" id="GO:0110051">
    <property type="term" value="P:metabolite repair"/>
    <property type="evidence" value="ECO:0007669"/>
    <property type="project" value="TreeGrafter"/>
</dbReference>
<comment type="subunit">
    <text evidence="17">Homotetramer.</text>
</comment>
<feature type="binding site" evidence="18">
    <location>
        <begin position="119"/>
        <end position="125"/>
    </location>
    <ligand>
        <name>(6S)-NADPHX</name>
        <dbReference type="ChEBI" id="CHEBI:64076"/>
    </ligand>
</feature>
<accession>A0A841IXH2</accession>
<dbReference type="Gene3D" id="3.40.1190.20">
    <property type="match status" value="1"/>
</dbReference>
<dbReference type="NCBIfam" id="TIGR00197">
    <property type="entry name" value="yjeF_nterm"/>
    <property type="match status" value="1"/>
</dbReference>
<feature type="binding site" evidence="18">
    <location>
        <position position="151"/>
    </location>
    <ligand>
        <name>K(+)</name>
        <dbReference type="ChEBI" id="CHEBI:29103"/>
    </ligand>
</feature>
<evidence type="ECO:0000256" key="3">
    <source>
        <dbReference type="ARBA" id="ARBA00006001"/>
    </source>
</evidence>
<comment type="similarity">
    <text evidence="17">Belongs to the NnrD/CARKD family.</text>
</comment>
<comment type="cofactor">
    <cofactor evidence="17">
        <name>Mg(2+)</name>
        <dbReference type="ChEBI" id="CHEBI:18420"/>
    </cofactor>
</comment>
<keyword evidence="6 17" id="KW-0547">Nucleotide-binding</keyword>
<feature type="binding site" evidence="17">
    <location>
        <begin position="372"/>
        <end position="376"/>
    </location>
    <ligand>
        <name>AMP</name>
        <dbReference type="ChEBI" id="CHEBI:456215"/>
    </ligand>
</feature>
<dbReference type="GO" id="GO:0005524">
    <property type="term" value="F:ATP binding"/>
    <property type="evidence" value="ECO:0007669"/>
    <property type="project" value="UniProtKB-UniRule"/>
</dbReference>
<dbReference type="PANTHER" id="PTHR12592:SF0">
    <property type="entry name" value="ATP-DEPENDENT (S)-NAD(P)H-HYDRATE DEHYDRATASE"/>
    <property type="match status" value="1"/>
</dbReference>
<comment type="caution">
    <text evidence="18">Lacks conserved residue(s) required for the propagation of feature annotation.</text>
</comment>
<evidence type="ECO:0000256" key="6">
    <source>
        <dbReference type="ARBA" id="ARBA00022741"/>
    </source>
</evidence>
<keyword evidence="22" id="KW-0418">Kinase</keyword>
<dbReference type="SUPFAM" id="SSF53613">
    <property type="entry name" value="Ribokinase-like"/>
    <property type="match status" value="1"/>
</dbReference>
<dbReference type="HAMAP" id="MF_01966">
    <property type="entry name" value="NADHX_epimerase"/>
    <property type="match status" value="1"/>
</dbReference>
<dbReference type="PROSITE" id="PS51383">
    <property type="entry name" value="YJEF_C_3"/>
    <property type="match status" value="1"/>
</dbReference>
<dbReference type="Pfam" id="PF03853">
    <property type="entry name" value="YjeF_N"/>
    <property type="match status" value="1"/>
</dbReference>
<keyword evidence="7 17" id="KW-0067">ATP-binding</keyword>
<feature type="binding site" evidence="17">
    <location>
        <position position="339"/>
    </location>
    <ligand>
        <name>(6S)-NADPHX</name>
        <dbReference type="ChEBI" id="CHEBI:64076"/>
    </ligand>
</feature>
<keyword evidence="8 17" id="KW-0521">NADP</keyword>
<comment type="function">
    <text evidence="17">Catalyzes the dehydration of the S-form of NAD(P)HX at the expense of ADP, which is converted to AMP. Together with NAD(P)HX epimerase, which catalyzes the epimerization of the S- and R-forms, the enzyme allows the repair of both epimers of NAD(P)HX, a damaged form of NAD(P)H that is a result of enzymatic or heat-dependent hydration.</text>
</comment>
<evidence type="ECO:0000256" key="4">
    <source>
        <dbReference type="ARBA" id="ARBA00009524"/>
    </source>
</evidence>
<dbReference type="InterPro" id="IPR029056">
    <property type="entry name" value="Ribokinase-like"/>
</dbReference>
<keyword evidence="22" id="KW-0808">Transferase</keyword>
<dbReference type="EC" id="5.1.99.6" evidence="19"/>
<feature type="binding site" evidence="18">
    <location>
        <begin position="58"/>
        <end position="62"/>
    </location>
    <ligand>
        <name>(6S)-NADPHX</name>
        <dbReference type="ChEBI" id="CHEBI:64076"/>
    </ligand>
</feature>
<feature type="binding site" evidence="17">
    <location>
        <position position="402"/>
    </location>
    <ligand>
        <name>(6S)-NADPHX</name>
        <dbReference type="ChEBI" id="CHEBI:64076"/>
    </ligand>
</feature>
<dbReference type="InterPro" id="IPR000631">
    <property type="entry name" value="CARKD"/>
</dbReference>
<comment type="cofactor">
    <cofactor evidence="18 19">
        <name>K(+)</name>
        <dbReference type="ChEBI" id="CHEBI:29103"/>
    </cofactor>
    <text evidence="18 19">Binds 1 potassium ion per subunit.</text>
</comment>
<evidence type="ECO:0000259" key="20">
    <source>
        <dbReference type="PROSITE" id="PS51383"/>
    </source>
</evidence>
<evidence type="ECO:0000256" key="15">
    <source>
        <dbReference type="ARBA" id="ARBA00048238"/>
    </source>
</evidence>
<dbReference type="RefSeq" id="WP_184078989.1">
    <property type="nucleotide sequence ID" value="NZ_JACIJP010000002.1"/>
</dbReference>
<keyword evidence="10 17" id="KW-0520">NAD</keyword>
<name>A0A841IXH2_9SPHN</name>
<dbReference type="Pfam" id="PF01256">
    <property type="entry name" value="Carb_kinase"/>
    <property type="match status" value="1"/>
</dbReference>
<comment type="similarity">
    <text evidence="4 19">In the C-terminal section; belongs to the NnrD/CARKD family.</text>
</comment>
<comment type="catalytic activity">
    <reaction evidence="2 18 19">
        <text>(6R)-NADPHX = (6S)-NADPHX</text>
        <dbReference type="Rhea" id="RHEA:32227"/>
        <dbReference type="ChEBI" id="CHEBI:64076"/>
        <dbReference type="ChEBI" id="CHEBI:64077"/>
        <dbReference type="EC" id="5.1.99.6"/>
    </reaction>
</comment>
<evidence type="ECO:0000256" key="18">
    <source>
        <dbReference type="HAMAP-Rule" id="MF_01966"/>
    </source>
</evidence>
<keyword evidence="12 17" id="KW-0456">Lyase</keyword>
<dbReference type="GO" id="GO:0046496">
    <property type="term" value="P:nicotinamide nucleotide metabolic process"/>
    <property type="evidence" value="ECO:0007669"/>
    <property type="project" value="UniProtKB-UniRule"/>
</dbReference>
<dbReference type="EC" id="4.2.1.136" evidence="19"/>